<protein>
    <submittedName>
        <fullName evidence="7">APC family permease</fullName>
    </submittedName>
</protein>
<dbReference type="PIRSF" id="PIRSF006060">
    <property type="entry name" value="AA_transporter"/>
    <property type="match status" value="1"/>
</dbReference>
<organism evidence="7 8">
    <name type="scientific">Candidatus Nesciobacter abundans</name>
    <dbReference type="NCBI Taxonomy" id="2601668"/>
    <lineage>
        <taxon>Bacteria</taxon>
        <taxon>Pseudomonadati</taxon>
        <taxon>Pseudomonadota</taxon>
        <taxon>Alphaproteobacteria</taxon>
        <taxon>Holosporales</taxon>
        <taxon>Holosporaceae</taxon>
        <taxon>Candidatus Nesciobacter</taxon>
    </lineage>
</organism>
<feature type="transmembrane region" description="Helical" evidence="6">
    <location>
        <begin position="12"/>
        <end position="36"/>
    </location>
</feature>
<evidence type="ECO:0000256" key="5">
    <source>
        <dbReference type="ARBA" id="ARBA00023136"/>
    </source>
</evidence>
<dbReference type="RefSeq" id="WP_148971995.1">
    <property type="nucleotide sequence ID" value="NZ_CP043314.1"/>
</dbReference>
<feature type="transmembrane region" description="Helical" evidence="6">
    <location>
        <begin position="42"/>
        <end position="60"/>
    </location>
</feature>
<evidence type="ECO:0000256" key="3">
    <source>
        <dbReference type="ARBA" id="ARBA00022692"/>
    </source>
</evidence>
<feature type="transmembrane region" description="Helical" evidence="6">
    <location>
        <begin position="377"/>
        <end position="393"/>
    </location>
</feature>
<dbReference type="Pfam" id="PF13520">
    <property type="entry name" value="AA_permease_2"/>
    <property type="match status" value="1"/>
</dbReference>
<feature type="transmembrane region" description="Helical" evidence="6">
    <location>
        <begin position="351"/>
        <end position="370"/>
    </location>
</feature>
<feature type="transmembrane region" description="Helical" evidence="6">
    <location>
        <begin position="147"/>
        <end position="172"/>
    </location>
</feature>
<keyword evidence="3 6" id="KW-0812">Transmembrane</keyword>
<keyword evidence="2" id="KW-1003">Cell membrane</keyword>
<feature type="transmembrane region" description="Helical" evidence="6">
    <location>
        <begin position="227"/>
        <end position="251"/>
    </location>
</feature>
<name>A0A5C0UHP4_9PROT</name>
<accession>A0A5C0UHP4</accession>
<evidence type="ECO:0000313" key="8">
    <source>
        <dbReference type="Proteomes" id="UP000324924"/>
    </source>
</evidence>
<keyword evidence="5 6" id="KW-0472">Membrane</keyword>
<dbReference type="InterPro" id="IPR002293">
    <property type="entry name" value="AA/rel_permease1"/>
</dbReference>
<dbReference type="OrthoDB" id="3185104at2"/>
<evidence type="ECO:0000256" key="2">
    <source>
        <dbReference type="ARBA" id="ARBA00022475"/>
    </source>
</evidence>
<proteinExistence type="predicted"/>
<feature type="transmembrane region" description="Helical" evidence="6">
    <location>
        <begin position="325"/>
        <end position="345"/>
    </location>
</feature>
<reference evidence="7 8" key="1">
    <citation type="submission" date="2019-08" db="EMBL/GenBank/DDBJ databases">
        <title>Highly reduced genomes of protist endosymbionts show evolutionary convergence.</title>
        <authorList>
            <person name="George E."/>
            <person name="Husnik F."/>
            <person name="Tashyreva D."/>
            <person name="Prokopchuk G."/>
            <person name="Horak A."/>
            <person name="Kwong W.K."/>
            <person name="Lukes J."/>
            <person name="Keeling P.J."/>
        </authorList>
    </citation>
    <scope>NUCLEOTIDE SEQUENCE [LARGE SCALE GENOMIC DNA]</scope>
    <source>
        <strain evidence="7">1604HC</strain>
    </source>
</reference>
<evidence type="ECO:0000256" key="1">
    <source>
        <dbReference type="ARBA" id="ARBA00004651"/>
    </source>
</evidence>
<dbReference type="Gene3D" id="1.20.1740.10">
    <property type="entry name" value="Amino acid/polyamine transporter I"/>
    <property type="match status" value="1"/>
</dbReference>
<feature type="transmembrane region" description="Helical" evidence="6">
    <location>
        <begin position="122"/>
        <end position="141"/>
    </location>
</feature>
<keyword evidence="8" id="KW-1185">Reference proteome</keyword>
<dbReference type="AlphaFoldDB" id="A0A5C0UHP4"/>
<comment type="subcellular location">
    <subcellularLocation>
        <location evidence="1">Cell membrane</location>
        <topology evidence="1">Multi-pass membrane protein</topology>
    </subcellularLocation>
</comment>
<evidence type="ECO:0000256" key="6">
    <source>
        <dbReference type="SAM" id="Phobius"/>
    </source>
</evidence>
<keyword evidence="4 6" id="KW-1133">Transmembrane helix</keyword>
<dbReference type="Proteomes" id="UP000324924">
    <property type="component" value="Chromosome"/>
</dbReference>
<sequence length="422" mass="45067">MNSNKEAGMGIIGATSISVGTMVSSGILIISSSIAIYGGWGLLGWISSAFCAVLLGYSFSQMSRSEDGKKGIPVYVSKAFKSCGSYLGFQTSWDHWSGLCMGCSAVSIAFATHFVELFPFHVSKAGQAFLAISLLWLLILGNCRSSVFSVGMITAIAILKVIIFSSIFLFSIPNISLDKIMIPSTVNVSSLQSVFKSMPLALFAFLGLESATSSYESVKNPERTVPLATILGVIIAASLFIGMHIAVMVTLPQDLQISSAKPVYDTASILMGKFGSFIVLFIAVLGLLGGVNGLVFISSYIMFSSASSGWVSARINSVNKNNFPVPSSLLTGALVTATVLSYYYGLLSMHVLINLTSFMLIKVYIAGVLAHYIHSRGLSLFLINMFSCVILLLGCSLEAVLYGSLISALGLIFYLFRPSEKI</sequence>
<dbReference type="InterPro" id="IPR050367">
    <property type="entry name" value="APC_superfamily"/>
</dbReference>
<evidence type="ECO:0000313" key="7">
    <source>
        <dbReference type="EMBL" id="QEK38872.1"/>
    </source>
</evidence>
<dbReference type="GO" id="GO:0005886">
    <property type="term" value="C:plasma membrane"/>
    <property type="evidence" value="ECO:0007669"/>
    <property type="project" value="UniProtKB-SubCell"/>
</dbReference>
<gene>
    <name evidence="7" type="ORF">FZC36_00240</name>
</gene>
<dbReference type="GO" id="GO:0022857">
    <property type="term" value="F:transmembrane transporter activity"/>
    <property type="evidence" value="ECO:0007669"/>
    <property type="project" value="InterPro"/>
</dbReference>
<dbReference type="PANTHER" id="PTHR42770:SF7">
    <property type="entry name" value="MEMBRANE PROTEIN"/>
    <property type="match status" value="1"/>
</dbReference>
<dbReference type="EMBL" id="CP043314">
    <property type="protein sequence ID" value="QEK38872.1"/>
    <property type="molecule type" value="Genomic_DNA"/>
</dbReference>
<feature type="transmembrane region" description="Helical" evidence="6">
    <location>
        <begin position="263"/>
        <end position="288"/>
    </location>
</feature>
<dbReference type="PANTHER" id="PTHR42770">
    <property type="entry name" value="AMINO ACID TRANSPORTER-RELATED"/>
    <property type="match status" value="1"/>
</dbReference>
<evidence type="ECO:0000256" key="4">
    <source>
        <dbReference type="ARBA" id="ARBA00022989"/>
    </source>
</evidence>
<dbReference type="KEGG" id="nabu:FZC36_00240"/>